<feature type="compositionally biased region" description="Low complexity" evidence="2">
    <location>
        <begin position="545"/>
        <end position="573"/>
    </location>
</feature>
<evidence type="ECO:0000256" key="2">
    <source>
        <dbReference type="SAM" id="MobiDB-lite"/>
    </source>
</evidence>
<dbReference type="SUPFAM" id="SSF46785">
    <property type="entry name" value="Winged helix' DNA-binding domain"/>
    <property type="match status" value="1"/>
</dbReference>
<evidence type="ECO:0000259" key="5">
    <source>
        <dbReference type="PROSITE" id="PS50219"/>
    </source>
</evidence>
<dbReference type="PANTHER" id="PTHR46572:SF1">
    <property type="entry name" value="RHO1 GUANINE NUCLEOTIDE EXCHANGE FACTOR TUS1"/>
    <property type="match status" value="1"/>
</dbReference>
<dbReference type="PROSITE" id="PS50219">
    <property type="entry name" value="CNH"/>
    <property type="match status" value="1"/>
</dbReference>
<keyword evidence="1" id="KW-0344">Guanine-nucleotide releasing factor</keyword>
<feature type="region of interest" description="Disordered" evidence="2">
    <location>
        <begin position="180"/>
        <end position="278"/>
    </location>
</feature>
<feature type="region of interest" description="Disordered" evidence="2">
    <location>
        <begin position="539"/>
        <end position="593"/>
    </location>
</feature>
<dbReference type="GO" id="GO:0035556">
    <property type="term" value="P:intracellular signal transduction"/>
    <property type="evidence" value="ECO:0007669"/>
    <property type="project" value="InterPro"/>
</dbReference>
<feature type="compositionally biased region" description="Polar residues" evidence="2">
    <location>
        <begin position="224"/>
        <end position="236"/>
    </location>
</feature>
<dbReference type="Pfam" id="PF00621">
    <property type="entry name" value="RhoGEF"/>
    <property type="match status" value="1"/>
</dbReference>
<organism evidence="6 7">
    <name type="scientific">Linderina pennispora</name>
    <dbReference type="NCBI Taxonomy" id="61395"/>
    <lineage>
        <taxon>Eukaryota</taxon>
        <taxon>Fungi</taxon>
        <taxon>Fungi incertae sedis</taxon>
        <taxon>Zoopagomycota</taxon>
        <taxon>Kickxellomycotina</taxon>
        <taxon>Kickxellomycetes</taxon>
        <taxon>Kickxellales</taxon>
        <taxon>Kickxellaceae</taxon>
        <taxon>Linderina</taxon>
    </lineage>
</organism>
<name>A0A1Y1WD83_9FUNG</name>
<dbReference type="GO" id="GO:0005085">
    <property type="term" value="F:guanyl-nucleotide exchange factor activity"/>
    <property type="evidence" value="ECO:0007669"/>
    <property type="project" value="UniProtKB-KW"/>
</dbReference>
<dbReference type="OrthoDB" id="2272012at2759"/>
<gene>
    <name evidence="6" type="ORF">DL89DRAFT_266520</name>
</gene>
<dbReference type="InterPro" id="IPR000591">
    <property type="entry name" value="DEP_dom"/>
</dbReference>
<dbReference type="Pfam" id="PF00780">
    <property type="entry name" value="CNH"/>
    <property type="match status" value="1"/>
</dbReference>
<dbReference type="STRING" id="61395.A0A1Y1WD83"/>
<dbReference type="InterPro" id="IPR036390">
    <property type="entry name" value="WH_DNA-bd_sf"/>
</dbReference>
<dbReference type="InterPro" id="IPR035899">
    <property type="entry name" value="DBL_dom_sf"/>
</dbReference>
<dbReference type="SUPFAM" id="SSF48065">
    <property type="entry name" value="DBL homology domain (DH-domain)"/>
    <property type="match status" value="1"/>
</dbReference>
<dbReference type="SMART" id="SM00325">
    <property type="entry name" value="RhoGEF"/>
    <property type="match status" value="1"/>
</dbReference>
<feature type="region of interest" description="Disordered" evidence="2">
    <location>
        <begin position="611"/>
        <end position="630"/>
    </location>
</feature>
<comment type="caution">
    <text evidence="6">The sequence shown here is derived from an EMBL/GenBank/DDBJ whole genome shotgun (WGS) entry which is preliminary data.</text>
</comment>
<feature type="region of interest" description="Disordered" evidence="2">
    <location>
        <begin position="304"/>
        <end position="399"/>
    </location>
</feature>
<dbReference type="Gene3D" id="1.20.900.10">
    <property type="entry name" value="Dbl homology (DH) domain"/>
    <property type="match status" value="1"/>
</dbReference>
<evidence type="ECO:0000313" key="7">
    <source>
        <dbReference type="Proteomes" id="UP000193922"/>
    </source>
</evidence>
<feature type="compositionally biased region" description="Polar residues" evidence="2">
    <location>
        <begin position="581"/>
        <end position="593"/>
    </location>
</feature>
<dbReference type="PROSITE" id="PS50186">
    <property type="entry name" value="DEP"/>
    <property type="match status" value="1"/>
</dbReference>
<feature type="domain" description="CNH" evidence="5">
    <location>
        <begin position="1001"/>
        <end position="1299"/>
    </location>
</feature>
<dbReference type="CDD" id="cd04371">
    <property type="entry name" value="DEP"/>
    <property type="match status" value="1"/>
</dbReference>
<proteinExistence type="predicted"/>
<dbReference type="CDD" id="cd00160">
    <property type="entry name" value="RhoGEF"/>
    <property type="match status" value="1"/>
</dbReference>
<dbReference type="InterPro" id="IPR001180">
    <property type="entry name" value="CNH_dom"/>
</dbReference>
<protein>
    <recommendedName>
        <fullName evidence="8">CNH-domain-containing protein</fullName>
    </recommendedName>
</protein>
<dbReference type="InterPro" id="IPR000219">
    <property type="entry name" value="DH_dom"/>
</dbReference>
<dbReference type="PROSITE" id="PS50010">
    <property type="entry name" value="DH_2"/>
    <property type="match status" value="1"/>
</dbReference>
<evidence type="ECO:0008006" key="8">
    <source>
        <dbReference type="Google" id="ProtNLM"/>
    </source>
</evidence>
<dbReference type="Proteomes" id="UP000193922">
    <property type="component" value="Unassembled WGS sequence"/>
</dbReference>
<feature type="region of interest" description="Disordered" evidence="2">
    <location>
        <begin position="1"/>
        <end position="39"/>
    </location>
</feature>
<sequence length="1377" mass="150182">MAPQPPSPRVQSGSHGRRHKTSPFVNWLKKSDDTPDASKLASPAEEIKLVFLRKLQLGDFDVDGKRYHSVFTGTQIVDIIKGHFGLPDRKLACNVASRLIDCSLYRHVSGPSSGLGDMCVVDSNEEVYTLTSEAHVIMNSIHSTDRTRTPIPAQLKAVRPVTVRPTAATRVTPASINVLIPSSRDATDNPPAIARNMPLPPPVDTSGSEDEAHSESVAAHVHSPSDTLVTRATSSETTKREFVPQTPTTVCLSPSVRESGESSHSGNTGSSSSLQNVQIPDGNLEGLLNSWSFISESCQSSSRSQVLRASVPSTPKPPHSPAGRSRRPTDDDSEGWAKHAVRVRRRLGSNNPRRFSGSARHYPSAPSLFDQYSDAASDTTFRESQDVGRHSSARPSVPLPYDRDTLAVVENSPRLSDITIANEFNTPRQAPNQLPPARSFDLPVVHNTNSLPRAASDYTAAYDSQVPRPATFQALRDGGSESAALISTRPTSDEGASESSPSVPVGYPIIPIMSNNSGVASSDAIDVNLAKRDDEALTPLSIPQGTFSSGGPPSATSASGPPSAPLSRLGSPGEDADDQQKQQGLSNTGSGSKYYSLVTSSGLSHVKSMRKYTTPEPYNPDASTSATHTHTRASSVGFPLFMNRTSLGSSSSPVGKQLHLWRDTIPQELLQQLEQTKIDQQEAIHELIMTEHDYLRDMELIDAIYVQPLMADRSVMERERAEQFIDTLFFNFRDLISDSHVSFARGLAERQAQAPMVEQIGDIFLEWANKHLKNFIEYSVHVPISQAELEAELLRSPPMAELLKQAETSPEARRLPIQSFIGRPATRFARYPLLINAIIKRSGETADVTALKQVVDKVKRALDEIDLRTGKGAESIRIRQISQRLELSKSARDSLALDAPARRLIKEGVFSVAEGGQVLVFLFDNSLIMATESKRIIPISMLDATVPAAETGALMGIREVFGLQTGRSALMRHTPSSSTSGRAPLTFLHIACRTLCRTLLASSVSDRDAWIEAVHRRVTVCSWEFMACQRQFVRVSHATSISKIHVLRKYNMVVALSDTSLLVFSLSAIEKSTSSNGSVPSTKIASSVGFFDVGTYVGTPLIVLMKPRGSRSHFKCIQPSSSNNDQQTDSSEPAVRTLRVVYQGSRASLRLISDFSLPGKTKKVHFLRRKLCIVGANNFEIVDVQTGASLRSLPDALDDDFSFIAQFDSGQALAVCKVGKEFLLCYEEFAFFIDNFGRRSRPNVFVRWEMRPTLVTFRYPYLVAVNPKFLEIRHMETGVLLSVVRLHKAVCLNPDSKSIVLHIAVKPSGAGLVTGTSSQQQTKAASTKAQSPVAADARAGNVVPGLAGIDGMRTFPEGNANYYRVIEVRLPPLKTSK</sequence>
<dbReference type="InterPro" id="IPR052233">
    <property type="entry name" value="Rho-type_GEFs"/>
</dbReference>
<feature type="compositionally biased region" description="Basic and acidic residues" evidence="2">
    <location>
        <begin position="380"/>
        <end position="389"/>
    </location>
</feature>
<dbReference type="EMBL" id="MCFD01000004">
    <property type="protein sequence ID" value="ORX71507.1"/>
    <property type="molecule type" value="Genomic_DNA"/>
</dbReference>
<evidence type="ECO:0000313" key="6">
    <source>
        <dbReference type="EMBL" id="ORX71507.1"/>
    </source>
</evidence>
<evidence type="ECO:0000256" key="1">
    <source>
        <dbReference type="ARBA" id="ARBA00022658"/>
    </source>
</evidence>
<evidence type="ECO:0000259" key="4">
    <source>
        <dbReference type="PROSITE" id="PS50186"/>
    </source>
</evidence>
<evidence type="ECO:0000259" key="3">
    <source>
        <dbReference type="PROSITE" id="PS50010"/>
    </source>
</evidence>
<feature type="domain" description="DEP" evidence="4">
    <location>
        <begin position="69"/>
        <end position="132"/>
    </location>
</feature>
<dbReference type="GeneID" id="63803753"/>
<dbReference type="RefSeq" id="XP_040745022.1">
    <property type="nucleotide sequence ID" value="XM_040887105.1"/>
</dbReference>
<accession>A0A1Y1WD83</accession>
<dbReference type="SMART" id="SM00036">
    <property type="entry name" value="CNH"/>
    <property type="match status" value="1"/>
</dbReference>
<dbReference type="PANTHER" id="PTHR46572">
    <property type="entry name" value="RHO1 GDP-GTP EXCHANGE PROTEIN 1-RELATED"/>
    <property type="match status" value="1"/>
</dbReference>
<feature type="compositionally biased region" description="Low complexity" evidence="2">
    <location>
        <begin position="262"/>
        <end position="273"/>
    </location>
</feature>
<reference evidence="6 7" key="1">
    <citation type="submission" date="2016-07" db="EMBL/GenBank/DDBJ databases">
        <title>Pervasive Adenine N6-methylation of Active Genes in Fungi.</title>
        <authorList>
            <consortium name="DOE Joint Genome Institute"/>
            <person name="Mondo S.J."/>
            <person name="Dannebaum R.O."/>
            <person name="Kuo R.C."/>
            <person name="Labutti K."/>
            <person name="Haridas S."/>
            <person name="Kuo A."/>
            <person name="Salamov A."/>
            <person name="Ahrendt S.R."/>
            <person name="Lipzen A."/>
            <person name="Sullivan W."/>
            <person name="Andreopoulos W.B."/>
            <person name="Clum A."/>
            <person name="Lindquist E."/>
            <person name="Daum C."/>
            <person name="Ramamoorthy G.K."/>
            <person name="Gryganskyi A."/>
            <person name="Culley D."/>
            <person name="Magnuson J.K."/>
            <person name="James T.Y."/>
            <person name="O'Malley M.A."/>
            <person name="Stajich J.E."/>
            <person name="Spatafora J.W."/>
            <person name="Visel A."/>
            <person name="Grigoriev I.V."/>
        </authorList>
    </citation>
    <scope>NUCLEOTIDE SEQUENCE [LARGE SCALE GENOMIC DNA]</scope>
    <source>
        <strain evidence="6 7">ATCC 12442</strain>
    </source>
</reference>
<feature type="domain" description="DH" evidence="3">
    <location>
        <begin position="679"/>
        <end position="868"/>
    </location>
</feature>
<keyword evidence="7" id="KW-1185">Reference proteome</keyword>